<sequence length="310" mass="34109">MVRTQLKPTPEEKKDFHKKKSSSKKAETGIWPCNINGCNKEFAREADLKRHQRTTKLHSQPGFACPQCEATFTRTDALRRHQKSRHNGIIIEPDNRPGPQPPAEGNVGGSSRSRSRTPMSKGKPHPPSLVPSAPGPLPGYYRQQGINAEFVVFVPPRTQGVIVDPNYPVGHPTSAARLAQPPWGPPPWVDYPIPGPPPPAYYAPYYHPGIPPPLPLPNAQLPLNTPVHSYAPPTGSAEDETCVPLDGQAEITTNPKRHQELDHRPVEPRSHESSSVPVIDPSLETFGGVCRWKIAGLARDHLCSRASHLR</sequence>
<dbReference type="Proteomes" id="UP001207468">
    <property type="component" value="Unassembled WGS sequence"/>
</dbReference>
<evidence type="ECO:0000313" key="2">
    <source>
        <dbReference type="Proteomes" id="UP001207468"/>
    </source>
</evidence>
<protein>
    <submittedName>
        <fullName evidence="1">Uncharacterized protein</fullName>
    </submittedName>
</protein>
<gene>
    <name evidence="1" type="ORF">F5148DRAFT_1007187</name>
</gene>
<evidence type="ECO:0000313" key="1">
    <source>
        <dbReference type="EMBL" id="KAI9513091.1"/>
    </source>
</evidence>
<proteinExistence type="predicted"/>
<accession>A0ACC0UPE4</accession>
<comment type="caution">
    <text evidence="1">The sequence shown here is derived from an EMBL/GenBank/DDBJ whole genome shotgun (WGS) entry which is preliminary data.</text>
</comment>
<name>A0ACC0UPE4_9AGAM</name>
<dbReference type="EMBL" id="JAGFNK010000003">
    <property type="protein sequence ID" value="KAI9513091.1"/>
    <property type="molecule type" value="Genomic_DNA"/>
</dbReference>
<organism evidence="1 2">
    <name type="scientific">Russula earlei</name>
    <dbReference type="NCBI Taxonomy" id="71964"/>
    <lineage>
        <taxon>Eukaryota</taxon>
        <taxon>Fungi</taxon>
        <taxon>Dikarya</taxon>
        <taxon>Basidiomycota</taxon>
        <taxon>Agaricomycotina</taxon>
        <taxon>Agaricomycetes</taxon>
        <taxon>Russulales</taxon>
        <taxon>Russulaceae</taxon>
        <taxon>Russula</taxon>
    </lineage>
</organism>
<keyword evidence="2" id="KW-1185">Reference proteome</keyword>
<reference evidence="1" key="1">
    <citation type="submission" date="2021-03" db="EMBL/GenBank/DDBJ databases">
        <title>Evolutionary priming and transition to the ectomycorrhizal habit in an iconic lineage of mushroom-forming fungi: is preadaptation a requirement?</title>
        <authorList>
            <consortium name="DOE Joint Genome Institute"/>
            <person name="Looney B.P."/>
            <person name="Miyauchi S."/>
            <person name="Morin E."/>
            <person name="Drula E."/>
            <person name="Courty P.E."/>
            <person name="Chicoki N."/>
            <person name="Fauchery L."/>
            <person name="Kohler A."/>
            <person name="Kuo A."/>
            <person name="LaButti K."/>
            <person name="Pangilinan J."/>
            <person name="Lipzen A."/>
            <person name="Riley R."/>
            <person name="Andreopoulos W."/>
            <person name="He G."/>
            <person name="Johnson J."/>
            <person name="Barry K.W."/>
            <person name="Grigoriev I.V."/>
            <person name="Nagy L."/>
            <person name="Hibbett D."/>
            <person name="Henrissat B."/>
            <person name="Matheny P.B."/>
            <person name="Labbe J."/>
            <person name="Martin A.F."/>
        </authorList>
    </citation>
    <scope>NUCLEOTIDE SEQUENCE</scope>
    <source>
        <strain evidence="1">BPL698</strain>
    </source>
</reference>